<organism evidence="1 2">
    <name type="scientific">Roseiflexus castenholzii (strain DSM 13941 / HLO8)</name>
    <dbReference type="NCBI Taxonomy" id="383372"/>
    <lineage>
        <taxon>Bacteria</taxon>
        <taxon>Bacillati</taxon>
        <taxon>Chloroflexota</taxon>
        <taxon>Chloroflexia</taxon>
        <taxon>Chloroflexales</taxon>
        <taxon>Roseiflexineae</taxon>
        <taxon>Roseiflexaceae</taxon>
        <taxon>Roseiflexus</taxon>
    </lineage>
</organism>
<dbReference type="GO" id="GO:0019441">
    <property type="term" value="P:L-tryptophan catabolic process to kynurenine"/>
    <property type="evidence" value="ECO:0007669"/>
    <property type="project" value="InterPro"/>
</dbReference>
<dbReference type="STRING" id="383372.Rcas_2300"/>
<gene>
    <name evidence="1" type="ordered locus">Rcas_2300</name>
</gene>
<dbReference type="InterPro" id="IPR007325">
    <property type="entry name" value="KFase/CYL"/>
</dbReference>
<dbReference type="Pfam" id="PF04199">
    <property type="entry name" value="Cyclase"/>
    <property type="match status" value="1"/>
</dbReference>
<dbReference type="SUPFAM" id="SSF102198">
    <property type="entry name" value="Putative cyclase"/>
    <property type="match status" value="1"/>
</dbReference>
<dbReference type="eggNOG" id="COG1878">
    <property type="taxonomic scope" value="Bacteria"/>
</dbReference>
<dbReference type="EMBL" id="CP000804">
    <property type="protein sequence ID" value="ABU58383.1"/>
    <property type="molecule type" value="Genomic_DNA"/>
</dbReference>
<dbReference type="InterPro" id="IPR037175">
    <property type="entry name" value="KFase_sf"/>
</dbReference>
<keyword evidence="2" id="KW-1185">Reference proteome</keyword>
<dbReference type="PANTHER" id="PTHR31118">
    <property type="entry name" value="CYCLASE-LIKE PROTEIN 2"/>
    <property type="match status" value="1"/>
</dbReference>
<dbReference type="AlphaFoldDB" id="A7NLJ2"/>
<reference evidence="1 2" key="1">
    <citation type="submission" date="2007-08" db="EMBL/GenBank/DDBJ databases">
        <title>Complete sequence of Roseiflexus castenholzii DSM 13941.</title>
        <authorList>
            <consortium name="US DOE Joint Genome Institute"/>
            <person name="Copeland A."/>
            <person name="Lucas S."/>
            <person name="Lapidus A."/>
            <person name="Barry K."/>
            <person name="Glavina del Rio T."/>
            <person name="Dalin E."/>
            <person name="Tice H."/>
            <person name="Pitluck S."/>
            <person name="Thompson L.S."/>
            <person name="Brettin T."/>
            <person name="Bruce D."/>
            <person name="Detter J.C."/>
            <person name="Han C."/>
            <person name="Tapia R."/>
            <person name="Schmutz J."/>
            <person name="Larimer F."/>
            <person name="Land M."/>
            <person name="Hauser L."/>
            <person name="Kyrpides N."/>
            <person name="Mikhailova N."/>
            <person name="Bryant D.A."/>
            <person name="Hanada S."/>
            <person name="Tsukatani Y."/>
            <person name="Richardson P."/>
        </authorList>
    </citation>
    <scope>NUCLEOTIDE SEQUENCE [LARGE SCALE GENOMIC DNA]</scope>
    <source>
        <strain evidence="2">DSM 13941 / HLO8</strain>
    </source>
</reference>
<dbReference type="Gene3D" id="3.50.30.50">
    <property type="entry name" value="Putative cyclase"/>
    <property type="match status" value="1"/>
</dbReference>
<dbReference type="RefSeq" id="WP_012120807.1">
    <property type="nucleotide sequence ID" value="NC_009767.1"/>
</dbReference>
<dbReference type="Proteomes" id="UP000000263">
    <property type="component" value="Chromosome"/>
</dbReference>
<dbReference type="OrthoDB" id="9796085at2"/>
<accession>A7NLJ2</accession>
<name>A7NLJ2_ROSCS</name>
<dbReference type="PANTHER" id="PTHR31118:SF12">
    <property type="entry name" value="CYCLASE-LIKE PROTEIN 2"/>
    <property type="match status" value="1"/>
</dbReference>
<sequence>MKIFDLSVPTEMSPSEVEPVQVEHIDHKQTAAFMASFFGATVDDLPEGNGWANDQVTIRAHAGTHVDAPWHYYPTCGGARARTIDEMPLEWFYGDGVVLDMRHKPRGGLIEIDDLRAALDTIGYTLKPGDIVLIQTGADKLWGQAEYFAAGAGMSAAATRWLIEQGIRTMGIDAWGWDQPFWAMKERYQQTGDPSVIWEAHRVGRDMEYCHIEKLANLDALPRPFGFKVACFPVKLTGGSAGWTRVVAIFEDL</sequence>
<dbReference type="GO" id="GO:0004061">
    <property type="term" value="F:arylformamidase activity"/>
    <property type="evidence" value="ECO:0007669"/>
    <property type="project" value="InterPro"/>
</dbReference>
<evidence type="ECO:0000313" key="2">
    <source>
        <dbReference type="Proteomes" id="UP000000263"/>
    </source>
</evidence>
<protein>
    <submittedName>
        <fullName evidence="1">Cyclase family protein</fullName>
    </submittedName>
</protein>
<evidence type="ECO:0000313" key="1">
    <source>
        <dbReference type="EMBL" id="ABU58383.1"/>
    </source>
</evidence>
<dbReference type="HOGENOM" id="CLU_030671_3_3_0"/>
<proteinExistence type="predicted"/>
<dbReference type="KEGG" id="rca:Rcas_2300"/>